<reference evidence="2" key="1">
    <citation type="journal article" date="2022" name="bioRxiv">
        <title>Sequencing and chromosome-scale assembly of the giantPleurodeles waltlgenome.</title>
        <authorList>
            <person name="Brown T."/>
            <person name="Elewa A."/>
            <person name="Iarovenko S."/>
            <person name="Subramanian E."/>
            <person name="Araus A.J."/>
            <person name="Petzold A."/>
            <person name="Susuki M."/>
            <person name="Suzuki K.-i.T."/>
            <person name="Hayashi T."/>
            <person name="Toyoda A."/>
            <person name="Oliveira C."/>
            <person name="Osipova E."/>
            <person name="Leigh N.D."/>
            <person name="Simon A."/>
            <person name="Yun M.H."/>
        </authorList>
    </citation>
    <scope>NUCLEOTIDE SEQUENCE</scope>
    <source>
        <strain evidence="2">20211129_DDA</strain>
        <tissue evidence="2">Liver</tissue>
    </source>
</reference>
<proteinExistence type="predicted"/>
<feature type="region of interest" description="Disordered" evidence="1">
    <location>
        <begin position="56"/>
        <end position="135"/>
    </location>
</feature>
<gene>
    <name evidence="2" type="ORF">NDU88_005313</name>
</gene>
<evidence type="ECO:0000313" key="2">
    <source>
        <dbReference type="EMBL" id="KAJ1173481.1"/>
    </source>
</evidence>
<evidence type="ECO:0000256" key="1">
    <source>
        <dbReference type="SAM" id="MobiDB-lite"/>
    </source>
</evidence>
<protein>
    <submittedName>
        <fullName evidence="2">Uncharacterized protein</fullName>
    </submittedName>
</protein>
<comment type="caution">
    <text evidence="2">The sequence shown here is derived from an EMBL/GenBank/DDBJ whole genome shotgun (WGS) entry which is preliminary data.</text>
</comment>
<accession>A0AAV7TAZ2</accession>
<evidence type="ECO:0000313" key="3">
    <source>
        <dbReference type="Proteomes" id="UP001066276"/>
    </source>
</evidence>
<dbReference type="Proteomes" id="UP001066276">
    <property type="component" value="Chromosome 4_1"/>
</dbReference>
<organism evidence="2 3">
    <name type="scientific">Pleurodeles waltl</name>
    <name type="common">Iberian ribbed newt</name>
    <dbReference type="NCBI Taxonomy" id="8319"/>
    <lineage>
        <taxon>Eukaryota</taxon>
        <taxon>Metazoa</taxon>
        <taxon>Chordata</taxon>
        <taxon>Craniata</taxon>
        <taxon>Vertebrata</taxon>
        <taxon>Euteleostomi</taxon>
        <taxon>Amphibia</taxon>
        <taxon>Batrachia</taxon>
        <taxon>Caudata</taxon>
        <taxon>Salamandroidea</taxon>
        <taxon>Salamandridae</taxon>
        <taxon>Pleurodelinae</taxon>
        <taxon>Pleurodeles</taxon>
    </lineage>
</organism>
<dbReference type="AlphaFoldDB" id="A0AAV7TAZ2"/>
<dbReference type="EMBL" id="JANPWB010000007">
    <property type="protein sequence ID" value="KAJ1173481.1"/>
    <property type="molecule type" value="Genomic_DNA"/>
</dbReference>
<feature type="compositionally biased region" description="Basic and acidic residues" evidence="1">
    <location>
        <begin position="56"/>
        <end position="90"/>
    </location>
</feature>
<name>A0AAV7TAZ2_PLEWA</name>
<keyword evidence="3" id="KW-1185">Reference proteome</keyword>
<sequence length="135" mass="15218">MKWVQVHVKESGGDANLCPGGGSEKLISALVVSQNMPSNLIQTSHRPEKWVSEARNMNPEREDDARRDLDTQLKEERTEKRKMTGVERQEATLIVRHPAKLLEERGLSGTHSYPGGDTEGWERNQGNGVDEGYHR</sequence>